<dbReference type="InterPro" id="IPR011701">
    <property type="entry name" value="MFS"/>
</dbReference>
<keyword evidence="4 8" id="KW-1133">Transmembrane helix</keyword>
<keyword evidence="6" id="KW-0325">Glycoprotein</keyword>
<accession>A0A6P8B262</accession>
<feature type="compositionally biased region" description="Polar residues" evidence="7">
    <location>
        <begin position="1"/>
        <end position="19"/>
    </location>
</feature>
<keyword evidence="2" id="KW-0813">Transport</keyword>
<evidence type="ECO:0000256" key="7">
    <source>
        <dbReference type="SAM" id="MobiDB-lite"/>
    </source>
</evidence>
<dbReference type="GeneID" id="41961665"/>
<evidence type="ECO:0000256" key="4">
    <source>
        <dbReference type="ARBA" id="ARBA00022989"/>
    </source>
</evidence>
<dbReference type="RefSeq" id="XP_030981257.1">
    <property type="nucleotide sequence ID" value="XM_031126756.1"/>
</dbReference>
<reference evidence="11" key="3">
    <citation type="submission" date="2025-08" db="UniProtKB">
        <authorList>
            <consortium name="RefSeq"/>
        </authorList>
    </citation>
    <scope>IDENTIFICATION</scope>
    <source>
        <strain evidence="11">NI907</strain>
    </source>
</reference>
<keyword evidence="3 8" id="KW-0812">Transmembrane</keyword>
<feature type="transmembrane region" description="Helical" evidence="8">
    <location>
        <begin position="410"/>
        <end position="428"/>
    </location>
</feature>
<feature type="transmembrane region" description="Helical" evidence="8">
    <location>
        <begin position="82"/>
        <end position="102"/>
    </location>
</feature>
<reference evidence="11" key="2">
    <citation type="submission" date="2019-10" db="EMBL/GenBank/DDBJ databases">
        <authorList>
            <consortium name="NCBI Genome Project"/>
        </authorList>
    </citation>
    <scope>NUCLEOTIDE SEQUENCE</scope>
    <source>
        <strain evidence="11">NI907</strain>
    </source>
</reference>
<keyword evidence="5 8" id="KW-0472">Membrane</keyword>
<feature type="region of interest" description="Disordered" evidence="7">
    <location>
        <begin position="1"/>
        <end position="68"/>
    </location>
</feature>
<dbReference type="PRINTS" id="PR01036">
    <property type="entry name" value="TCRTETB"/>
</dbReference>
<proteinExistence type="predicted"/>
<dbReference type="FunFam" id="1.20.1720.10:FF:000009">
    <property type="entry name" value="MFS multidrug transporter"/>
    <property type="match status" value="1"/>
</dbReference>
<sequence>MMANSGEGSSESKSQTSLDGSAKPVQASPIGGPGVWNSSGTSTPNTDDPSQSDDGSPTDLEELRRESTGPAYSTFSTLNKKWIIGMVSISSFISPMTANIYFPSITPIANELGVSIGLMNLTITTYMIMQGLSPTIIGDLGDMTGRRPAFIIAFTIYVFANIGLALQSNYAALLVLRCVQGAGSSGTLALGFAVVADLAVSAERGKYMGFVGAGIQVGPALGPVIGGALSEYLGWRSIFWFCAILTIVWLIPFILAVPETCRKVVGNGSIPPQRWNRTVVDYIQARRHPTDRPETPKRKFYFPNPFKTLAVVFEKDLGLLLMLNACVYLMFMLILATMSPQLHNIYNLNDFQVGLCYLPYGVGCFFSAIVQGYILDWNYRRIAHKVGMKIDMKRGDDLTKFPIEKARIQLIAPVLGLGIMSTICYSWIMQTEQALGLVLFFGFLIGVTVNGSFSMMNTLIVDLYTDAPATAVAANNLFRCSLGAICMSFIENMVEAMGRGWCYTFWALLTASLMPILWLLVQRGPRWREERRLRKEKLKQKELAQQDAEKSGQ</sequence>
<dbReference type="GO" id="GO:0005886">
    <property type="term" value="C:plasma membrane"/>
    <property type="evidence" value="ECO:0007669"/>
    <property type="project" value="UniProtKB-ARBA"/>
</dbReference>
<feature type="transmembrane region" description="Helical" evidence="8">
    <location>
        <begin position="434"/>
        <end position="460"/>
    </location>
</feature>
<feature type="transmembrane region" description="Helical" evidence="8">
    <location>
        <begin position="357"/>
        <end position="375"/>
    </location>
</feature>
<evidence type="ECO:0000256" key="1">
    <source>
        <dbReference type="ARBA" id="ARBA00004141"/>
    </source>
</evidence>
<evidence type="ECO:0000256" key="6">
    <source>
        <dbReference type="ARBA" id="ARBA00023180"/>
    </source>
</evidence>
<feature type="domain" description="Major facilitator superfamily (MFS) profile" evidence="9">
    <location>
        <begin position="83"/>
        <end position="527"/>
    </location>
</feature>
<dbReference type="InterPro" id="IPR036259">
    <property type="entry name" value="MFS_trans_sf"/>
</dbReference>
<gene>
    <name evidence="11" type="ORF">PgNI_06736</name>
</gene>
<feature type="transmembrane region" description="Helical" evidence="8">
    <location>
        <begin position="238"/>
        <end position="257"/>
    </location>
</feature>
<dbReference type="Gene3D" id="1.20.1250.20">
    <property type="entry name" value="MFS general substrate transporter like domains"/>
    <property type="match status" value="1"/>
</dbReference>
<feature type="transmembrane region" description="Helical" evidence="8">
    <location>
        <begin position="108"/>
        <end position="128"/>
    </location>
</feature>
<dbReference type="PANTHER" id="PTHR23502:SF51">
    <property type="entry name" value="QUINIDINE RESISTANCE PROTEIN 1-RELATED"/>
    <property type="match status" value="1"/>
</dbReference>
<feature type="transmembrane region" description="Helical" evidence="8">
    <location>
        <begin position="172"/>
        <end position="195"/>
    </location>
</feature>
<dbReference type="GO" id="GO:0140115">
    <property type="term" value="P:export across plasma membrane"/>
    <property type="evidence" value="ECO:0007669"/>
    <property type="project" value="UniProtKB-ARBA"/>
</dbReference>
<feature type="transmembrane region" description="Helical" evidence="8">
    <location>
        <begin position="149"/>
        <end position="166"/>
    </location>
</feature>
<evidence type="ECO:0000313" key="10">
    <source>
        <dbReference type="Proteomes" id="UP000515153"/>
    </source>
</evidence>
<feature type="transmembrane region" description="Helical" evidence="8">
    <location>
        <begin position="503"/>
        <end position="521"/>
    </location>
</feature>
<organism evidence="10 11">
    <name type="scientific">Pyricularia grisea</name>
    <name type="common">Crabgrass-specific blast fungus</name>
    <name type="synonym">Magnaporthe grisea</name>
    <dbReference type="NCBI Taxonomy" id="148305"/>
    <lineage>
        <taxon>Eukaryota</taxon>
        <taxon>Fungi</taxon>
        <taxon>Dikarya</taxon>
        <taxon>Ascomycota</taxon>
        <taxon>Pezizomycotina</taxon>
        <taxon>Sordariomycetes</taxon>
        <taxon>Sordariomycetidae</taxon>
        <taxon>Magnaporthales</taxon>
        <taxon>Pyriculariaceae</taxon>
        <taxon>Pyricularia</taxon>
    </lineage>
</organism>
<dbReference type="PROSITE" id="PS50850">
    <property type="entry name" value="MFS"/>
    <property type="match status" value="1"/>
</dbReference>
<protein>
    <recommendedName>
        <fullName evidence="9">Major facilitator superfamily (MFS) profile domain-containing protein</fullName>
    </recommendedName>
</protein>
<dbReference type="FunFam" id="1.20.1250.20:FF:000172">
    <property type="entry name" value="MFS multidrug resistance transporter"/>
    <property type="match status" value="1"/>
</dbReference>
<dbReference type="Pfam" id="PF07690">
    <property type="entry name" value="MFS_1"/>
    <property type="match status" value="1"/>
</dbReference>
<dbReference type="InterPro" id="IPR020846">
    <property type="entry name" value="MFS_dom"/>
</dbReference>
<evidence type="ECO:0000256" key="5">
    <source>
        <dbReference type="ARBA" id="ARBA00023136"/>
    </source>
</evidence>
<dbReference type="AlphaFoldDB" id="A0A6P8B262"/>
<name>A0A6P8B262_PYRGI</name>
<feature type="compositionally biased region" description="Polar residues" evidence="7">
    <location>
        <begin position="36"/>
        <end position="55"/>
    </location>
</feature>
<evidence type="ECO:0000256" key="2">
    <source>
        <dbReference type="ARBA" id="ARBA00022448"/>
    </source>
</evidence>
<evidence type="ECO:0000256" key="8">
    <source>
        <dbReference type="SAM" id="Phobius"/>
    </source>
</evidence>
<feature type="transmembrane region" description="Helical" evidence="8">
    <location>
        <begin position="317"/>
        <end position="337"/>
    </location>
</feature>
<dbReference type="GO" id="GO:0015137">
    <property type="term" value="F:citrate transmembrane transporter activity"/>
    <property type="evidence" value="ECO:0007669"/>
    <property type="project" value="UniProtKB-ARBA"/>
</dbReference>
<evidence type="ECO:0000256" key="3">
    <source>
        <dbReference type="ARBA" id="ARBA00022692"/>
    </source>
</evidence>
<dbReference type="Proteomes" id="UP000515153">
    <property type="component" value="Unplaced"/>
</dbReference>
<dbReference type="SUPFAM" id="SSF103473">
    <property type="entry name" value="MFS general substrate transporter"/>
    <property type="match status" value="1"/>
</dbReference>
<reference evidence="11" key="1">
    <citation type="journal article" date="2019" name="Mol. Biol. Evol.">
        <title>Blast fungal genomes show frequent chromosomal changes, gene gains and losses, and effector gene turnover.</title>
        <authorList>
            <person name="Gomez Luciano L.B."/>
            <person name="Jason Tsai I."/>
            <person name="Chuma I."/>
            <person name="Tosa Y."/>
            <person name="Chen Y.H."/>
            <person name="Li J.Y."/>
            <person name="Li M.Y."/>
            <person name="Jade Lu M.Y."/>
            <person name="Nakayashiki H."/>
            <person name="Li W.H."/>
        </authorList>
    </citation>
    <scope>NUCLEOTIDE SEQUENCE</scope>
    <source>
        <strain evidence="11">NI907</strain>
    </source>
</reference>
<keyword evidence="10" id="KW-1185">Reference proteome</keyword>
<feature type="transmembrane region" description="Helical" evidence="8">
    <location>
        <begin position="207"/>
        <end position="226"/>
    </location>
</feature>
<dbReference type="PANTHER" id="PTHR23502">
    <property type="entry name" value="MAJOR FACILITATOR SUPERFAMILY"/>
    <property type="match status" value="1"/>
</dbReference>
<evidence type="ECO:0000313" key="11">
    <source>
        <dbReference type="RefSeq" id="XP_030981257.1"/>
    </source>
</evidence>
<comment type="subcellular location">
    <subcellularLocation>
        <location evidence="1">Membrane</location>
        <topology evidence="1">Multi-pass membrane protein</topology>
    </subcellularLocation>
</comment>
<dbReference type="OrthoDB" id="440553at2759"/>
<evidence type="ECO:0000259" key="9">
    <source>
        <dbReference type="PROSITE" id="PS50850"/>
    </source>
</evidence>
<dbReference type="KEGG" id="pgri:PgNI_06736"/>